<reference evidence="1" key="1">
    <citation type="submission" date="2021-11" db="EMBL/GenBank/DDBJ databases">
        <title>Genome sequence.</title>
        <authorList>
            <person name="Sun Q."/>
        </authorList>
    </citation>
    <scope>NUCLEOTIDE SEQUENCE</scope>
    <source>
        <strain evidence="1">JC740</strain>
    </source>
</reference>
<accession>A0ABS8NB79</accession>
<keyword evidence="2" id="KW-1185">Reference proteome</keyword>
<dbReference type="EMBL" id="JAJKFW010000003">
    <property type="protein sequence ID" value="MCC9640816.1"/>
    <property type="molecule type" value="Genomic_DNA"/>
</dbReference>
<gene>
    <name evidence="1" type="ORF">LOC71_00900</name>
</gene>
<dbReference type="RefSeq" id="WP_230270498.1">
    <property type="nucleotide sequence ID" value="NZ_JAJKFW010000003.1"/>
</dbReference>
<comment type="caution">
    <text evidence="1">The sequence shown here is derived from an EMBL/GenBank/DDBJ whole genome shotgun (WGS) entry which is preliminary data.</text>
</comment>
<organism evidence="1 2">
    <name type="scientific">Rhodopirellula halodulae</name>
    <dbReference type="NCBI Taxonomy" id="2894198"/>
    <lineage>
        <taxon>Bacteria</taxon>
        <taxon>Pseudomonadati</taxon>
        <taxon>Planctomycetota</taxon>
        <taxon>Planctomycetia</taxon>
        <taxon>Pirellulales</taxon>
        <taxon>Pirellulaceae</taxon>
        <taxon>Rhodopirellula</taxon>
    </lineage>
</organism>
<evidence type="ECO:0000313" key="1">
    <source>
        <dbReference type="EMBL" id="MCC9640816.1"/>
    </source>
</evidence>
<protein>
    <submittedName>
        <fullName evidence="1">Uncharacterized protein</fullName>
    </submittedName>
</protein>
<dbReference type="Proteomes" id="UP001430306">
    <property type="component" value="Unassembled WGS sequence"/>
</dbReference>
<sequence>MSDSTTENAIRQFLAVFRRMLSTGRKVAAEDASRVIETPDGFDRRAFGPAVAAMARDGEIVAAGFRLSTQSKHHCGIKRVWLLVQHDTNAEGGTSNE</sequence>
<evidence type="ECO:0000313" key="2">
    <source>
        <dbReference type="Proteomes" id="UP001430306"/>
    </source>
</evidence>
<name>A0ABS8NB79_9BACT</name>
<proteinExistence type="predicted"/>